<evidence type="ECO:0000259" key="2">
    <source>
        <dbReference type="Pfam" id="PF00263"/>
    </source>
</evidence>
<dbReference type="PRINTS" id="PR00811">
    <property type="entry name" value="BCTERIALGSPD"/>
</dbReference>
<comment type="caution">
    <text evidence="4">The sequence shown here is derived from an EMBL/GenBank/DDBJ whole genome shotgun (WGS) entry which is preliminary data.</text>
</comment>
<evidence type="ECO:0000313" key="4">
    <source>
        <dbReference type="EMBL" id="MFM2483645.1"/>
    </source>
</evidence>
<evidence type="ECO:0000259" key="3">
    <source>
        <dbReference type="Pfam" id="PF13629"/>
    </source>
</evidence>
<evidence type="ECO:0000256" key="1">
    <source>
        <dbReference type="RuleBase" id="RU004003"/>
    </source>
</evidence>
<dbReference type="PANTHER" id="PTHR30332:SF17">
    <property type="entry name" value="TYPE IV PILIATION SYSTEM PROTEIN DR_0774-RELATED"/>
    <property type="match status" value="1"/>
</dbReference>
<dbReference type="InterPro" id="IPR004846">
    <property type="entry name" value="T2SS/T3SS_dom"/>
</dbReference>
<proteinExistence type="inferred from homology"/>
<dbReference type="PANTHER" id="PTHR30332">
    <property type="entry name" value="PROBABLE GENERAL SECRETION PATHWAY PROTEIN D"/>
    <property type="match status" value="1"/>
</dbReference>
<dbReference type="Pfam" id="PF00263">
    <property type="entry name" value="Secretin"/>
    <property type="match status" value="1"/>
</dbReference>
<dbReference type="InterPro" id="IPR032789">
    <property type="entry name" value="T2SS-T3SS_pil_N"/>
</dbReference>
<dbReference type="InterPro" id="IPR001775">
    <property type="entry name" value="GspD/PilQ"/>
</dbReference>
<protein>
    <submittedName>
        <fullName evidence="4">Type II and III secretion system protein family protein</fullName>
    </submittedName>
</protein>
<dbReference type="InterPro" id="IPR050810">
    <property type="entry name" value="Bact_Secretion_Sys_Channel"/>
</dbReference>
<accession>A0ABW9G1P5</accession>
<comment type="similarity">
    <text evidence="1">Belongs to the bacterial secretin family.</text>
</comment>
<feature type="domain" description="Type II/III secretion system secretin-like" evidence="2">
    <location>
        <begin position="228"/>
        <end position="385"/>
    </location>
</feature>
<name>A0ABW9G1P5_9GAMM</name>
<dbReference type="Proteomes" id="UP001629953">
    <property type="component" value="Unassembled WGS sequence"/>
</dbReference>
<reference evidence="4 5" key="1">
    <citation type="journal article" date="2013" name="Int. J. Syst. Evol. Microbiol.">
        <title>Celerinatantimonas yamalensis sp. nov., a cold-adapted diazotrophic bacterium from a cold permafrost brine.</title>
        <authorList>
            <person name="Shcherbakova V."/>
            <person name="Chuvilskaya N."/>
            <person name="Rivkina E."/>
            <person name="Demidov N."/>
            <person name="Uchaeva V."/>
            <person name="Suetin S."/>
            <person name="Suzina N."/>
            <person name="Gilichinsky D."/>
        </authorList>
    </citation>
    <scope>NUCLEOTIDE SEQUENCE [LARGE SCALE GENOMIC DNA]</scope>
    <source>
        <strain evidence="4 5">C7</strain>
    </source>
</reference>
<gene>
    <name evidence="4" type="ORF">ABUE30_00890</name>
</gene>
<dbReference type="RefSeq" id="WP_408621787.1">
    <property type="nucleotide sequence ID" value="NZ_JBEQCT010000001.1"/>
</dbReference>
<keyword evidence="5" id="KW-1185">Reference proteome</keyword>
<feature type="domain" description="Pilus formation protein N-terminal" evidence="3">
    <location>
        <begin position="1"/>
        <end position="68"/>
    </location>
</feature>
<dbReference type="Pfam" id="PF13629">
    <property type="entry name" value="T2SS-T3SS_pil_N"/>
    <property type="match status" value="1"/>
</dbReference>
<organism evidence="4 5">
    <name type="scientific">Celerinatantimonas yamalensis</name>
    <dbReference type="NCBI Taxonomy" id="559956"/>
    <lineage>
        <taxon>Bacteria</taxon>
        <taxon>Pseudomonadati</taxon>
        <taxon>Pseudomonadota</taxon>
        <taxon>Gammaproteobacteria</taxon>
        <taxon>Celerinatantimonadaceae</taxon>
        <taxon>Celerinatantimonas</taxon>
    </lineage>
</organism>
<evidence type="ECO:0000313" key="5">
    <source>
        <dbReference type="Proteomes" id="UP001629953"/>
    </source>
</evidence>
<dbReference type="EMBL" id="JBEQCT010000001">
    <property type="protein sequence ID" value="MFM2483645.1"/>
    <property type="molecule type" value="Genomic_DNA"/>
</dbReference>
<sequence length="430" mass="46363">MNLTTGGAKTLHVQQLADTVFVANPQIADYRVLDGHRIVIFGKSVGTTSLIIYDKAGNTLLNRQIVVNQGMENIEQQIAIRYPDLAISVSNIGDQVVLSGEVPDIQTRDDIYQLVGVLLKKSVDHTKTVSLKNAGSVSSTGTGGNSGSDEKLDYLTQNHYSGVIDNLKVGGVKQVNVKLSVAEVSTSYVQELGAKWGSMVDNSFQGNGQFFNYLNSFSASNIATFISALDNDSVGQILAQPNLSVISGETASFLVGGELPIVTNYDNSYQVTYKEYGVKLSVGAKVLNDNKIRLTLSPEVSAKDSTYTSTLADIPAFKTRKATTTVELGDGQSFVLGGLLSKDEEETLQKVPFIGDLPILGALFRYTSTTRKNTELVIVATVNLVKPISPQDVRLPTMERTSVLNRWLGINEQHVSADTQAVITSGGFKQ</sequence>